<keyword evidence="1" id="KW-1133">Transmembrane helix</keyword>
<feature type="transmembrane region" description="Helical" evidence="1">
    <location>
        <begin position="118"/>
        <end position="141"/>
    </location>
</feature>
<feature type="transmembrane region" description="Helical" evidence="1">
    <location>
        <begin position="218"/>
        <end position="238"/>
    </location>
</feature>
<dbReference type="AlphaFoldDB" id="A0A1E5LKJ1"/>
<dbReference type="STRING" id="1305675.BFG57_07770"/>
<dbReference type="OrthoDB" id="1751619at2"/>
<dbReference type="Proteomes" id="UP000095209">
    <property type="component" value="Unassembled WGS sequence"/>
</dbReference>
<reference evidence="2 3" key="1">
    <citation type="submission" date="2016-08" db="EMBL/GenBank/DDBJ databases">
        <title>Genome of Bacillus solimangrovi GH2-4.</title>
        <authorList>
            <person name="Lim S."/>
            <person name="Kim B.-C."/>
        </authorList>
    </citation>
    <scope>NUCLEOTIDE SEQUENCE [LARGE SCALE GENOMIC DNA]</scope>
    <source>
        <strain evidence="2 3">GH2-4</strain>
    </source>
</reference>
<feature type="transmembrane region" description="Helical" evidence="1">
    <location>
        <begin position="190"/>
        <end position="209"/>
    </location>
</feature>
<sequence length="278" mass="32291">MKRYMKLVNFEFNRFLKFYLVLIGMTFLLQMIGVIVESRNYMNKANELMTEELMSKSEFVRIYGTMSFHNITATEWFLGLIALCGVVLISFVFIIWYRDWLGKNTFSYRLLVLPTARFNIYLAKATTILIFLLGLVAFQFLSFSVDSLVLQWLVPDEFRTDLSVQEITVGYSLAHLPLVLWFPRTFIEFILYYGGGMIIVLIGFTAILFERSFRLKGIFYGLIYSAVSLLILLTPIYLLQSNYFYPTELVFLEIGAGLIVLMGAIWIGNFLLKNKIRV</sequence>
<feature type="transmembrane region" description="Helical" evidence="1">
    <location>
        <begin position="76"/>
        <end position="97"/>
    </location>
</feature>
<feature type="transmembrane region" description="Helical" evidence="1">
    <location>
        <begin position="16"/>
        <end position="36"/>
    </location>
</feature>
<evidence type="ECO:0000313" key="3">
    <source>
        <dbReference type="Proteomes" id="UP000095209"/>
    </source>
</evidence>
<organism evidence="2 3">
    <name type="scientific">Bacillus solimangrovi</name>
    <dbReference type="NCBI Taxonomy" id="1305675"/>
    <lineage>
        <taxon>Bacteria</taxon>
        <taxon>Bacillati</taxon>
        <taxon>Bacillota</taxon>
        <taxon>Bacilli</taxon>
        <taxon>Bacillales</taxon>
        <taxon>Bacillaceae</taxon>
        <taxon>Bacillus</taxon>
    </lineage>
</organism>
<keyword evidence="1" id="KW-0812">Transmembrane</keyword>
<comment type="caution">
    <text evidence="2">The sequence shown here is derived from an EMBL/GenBank/DDBJ whole genome shotgun (WGS) entry which is preliminary data.</text>
</comment>
<name>A0A1E5LKJ1_9BACI</name>
<accession>A0A1E5LKJ1</accession>
<keyword evidence="3" id="KW-1185">Reference proteome</keyword>
<dbReference type="RefSeq" id="WP_069715490.1">
    <property type="nucleotide sequence ID" value="NZ_MJEH01000001.1"/>
</dbReference>
<evidence type="ECO:0000313" key="2">
    <source>
        <dbReference type="EMBL" id="OEH94556.1"/>
    </source>
</evidence>
<protein>
    <submittedName>
        <fullName evidence="2">Uncharacterized protein</fullName>
    </submittedName>
</protein>
<proteinExistence type="predicted"/>
<evidence type="ECO:0000256" key="1">
    <source>
        <dbReference type="SAM" id="Phobius"/>
    </source>
</evidence>
<dbReference type="EMBL" id="MJEH01000001">
    <property type="protein sequence ID" value="OEH94556.1"/>
    <property type="molecule type" value="Genomic_DNA"/>
</dbReference>
<gene>
    <name evidence="2" type="ORF">BFG57_07770</name>
</gene>
<keyword evidence="1" id="KW-0472">Membrane</keyword>
<feature type="transmembrane region" description="Helical" evidence="1">
    <location>
        <begin position="250"/>
        <end position="272"/>
    </location>
</feature>